<name>A0A4V2MVX8_9APHY</name>
<keyword evidence="3" id="KW-1185">Reference proteome</keyword>
<dbReference type="EMBL" id="RWJN01000261">
    <property type="protein sequence ID" value="TCD64007.1"/>
    <property type="molecule type" value="Genomic_DNA"/>
</dbReference>
<dbReference type="OrthoDB" id="2803124at2759"/>
<dbReference type="InterPro" id="IPR032710">
    <property type="entry name" value="NTF2-like_dom_sf"/>
</dbReference>
<accession>A0A4V2MVX8</accession>
<dbReference type="AlphaFoldDB" id="A0A4V2MVX8"/>
<reference evidence="2 3" key="1">
    <citation type="submission" date="2018-11" db="EMBL/GenBank/DDBJ databases">
        <title>Genome assembly of Steccherinum ochraceum LE-BIN_3174, the white-rot fungus of the Steccherinaceae family (The Residual Polyporoid clade, Polyporales, Basidiomycota).</title>
        <authorList>
            <person name="Fedorova T.V."/>
            <person name="Glazunova O.A."/>
            <person name="Landesman E.O."/>
            <person name="Moiseenko K.V."/>
            <person name="Psurtseva N.V."/>
            <person name="Savinova O.S."/>
            <person name="Shakhova N.V."/>
            <person name="Tyazhelova T.V."/>
            <person name="Vasina D.V."/>
        </authorList>
    </citation>
    <scope>NUCLEOTIDE SEQUENCE [LARGE SCALE GENOMIC DNA]</scope>
    <source>
        <strain evidence="2 3">LE-BIN_3174</strain>
    </source>
</reference>
<dbReference type="Pfam" id="PF12680">
    <property type="entry name" value="SnoaL_2"/>
    <property type="match status" value="1"/>
</dbReference>
<dbReference type="STRING" id="92696.A0A4V2MVX8"/>
<protein>
    <recommendedName>
        <fullName evidence="1">SnoaL-like domain-containing protein</fullName>
    </recommendedName>
</protein>
<proteinExistence type="predicted"/>
<dbReference type="Proteomes" id="UP000292702">
    <property type="component" value="Unassembled WGS sequence"/>
</dbReference>
<comment type="caution">
    <text evidence="2">The sequence shown here is derived from an EMBL/GenBank/DDBJ whole genome shotgun (WGS) entry which is preliminary data.</text>
</comment>
<evidence type="ECO:0000259" key="1">
    <source>
        <dbReference type="Pfam" id="PF12680"/>
    </source>
</evidence>
<dbReference type="SUPFAM" id="SSF54427">
    <property type="entry name" value="NTF2-like"/>
    <property type="match status" value="1"/>
</dbReference>
<dbReference type="InterPro" id="IPR037401">
    <property type="entry name" value="SnoaL-like"/>
</dbReference>
<feature type="domain" description="SnoaL-like" evidence="1">
    <location>
        <begin position="22"/>
        <end position="117"/>
    </location>
</feature>
<evidence type="ECO:0000313" key="3">
    <source>
        <dbReference type="Proteomes" id="UP000292702"/>
    </source>
</evidence>
<gene>
    <name evidence="2" type="ORF">EIP91_004675</name>
</gene>
<evidence type="ECO:0000313" key="2">
    <source>
        <dbReference type="EMBL" id="TCD64007.1"/>
    </source>
</evidence>
<organism evidence="2 3">
    <name type="scientific">Steccherinum ochraceum</name>
    <dbReference type="NCBI Taxonomy" id="92696"/>
    <lineage>
        <taxon>Eukaryota</taxon>
        <taxon>Fungi</taxon>
        <taxon>Dikarya</taxon>
        <taxon>Basidiomycota</taxon>
        <taxon>Agaricomycotina</taxon>
        <taxon>Agaricomycetes</taxon>
        <taxon>Polyporales</taxon>
        <taxon>Steccherinaceae</taxon>
        <taxon>Steccherinum</taxon>
    </lineage>
</organism>
<sequence length="158" mass="18048">MPRIRLNDAIGNPSPQLQALIRWLDAIATENVQDLEDSMSDEFYHQVYPLSLGRSQRNKAEFLAYQQSQLMRIFKNVEFVLDEAVQNSDTVCMRGSSTATSATGHPYANEYAVFAGVTKQPDGRYRVQYVKEFVDSKASIDFFTSEKKRQESLEKSHL</sequence>
<dbReference type="Gene3D" id="3.10.450.50">
    <property type="match status" value="1"/>
</dbReference>